<keyword evidence="8" id="KW-0966">Cell projection</keyword>
<dbReference type="PANTHER" id="PTHR35402">
    <property type="entry name" value="INTEGRAL MEMBRANE PROTEIN-RELATED"/>
    <property type="match status" value="1"/>
</dbReference>
<evidence type="ECO:0000256" key="4">
    <source>
        <dbReference type="ARBA" id="ARBA00022989"/>
    </source>
</evidence>
<evidence type="ECO:0000256" key="3">
    <source>
        <dbReference type="ARBA" id="ARBA00022692"/>
    </source>
</evidence>
<evidence type="ECO:0000256" key="2">
    <source>
        <dbReference type="ARBA" id="ARBA00022475"/>
    </source>
</evidence>
<reference evidence="8 9" key="1">
    <citation type="submission" date="2016-04" db="EMBL/GenBank/DDBJ databases">
        <authorList>
            <person name="Evans L.H."/>
            <person name="Alamgir A."/>
            <person name="Owens N."/>
            <person name="Weber N.D."/>
            <person name="Virtaneva K."/>
            <person name="Barbian K."/>
            <person name="Babar A."/>
            <person name="Rosenke K."/>
        </authorList>
    </citation>
    <scope>NUCLEOTIDE SEQUENCE [LARGE SCALE GENOMIC DNA]</scope>
    <source>
        <strain evidence="9">S5(T) (JCM 30642 \VKM B-2941)</strain>
    </source>
</reference>
<feature type="transmembrane region" description="Helical" evidence="6">
    <location>
        <begin position="12"/>
        <end position="32"/>
    </location>
</feature>
<dbReference type="PANTHER" id="PTHR35402:SF1">
    <property type="entry name" value="TYPE II SECRETION SYSTEM PROTEIN GSPF DOMAIN-CONTAINING PROTEIN"/>
    <property type="match status" value="1"/>
</dbReference>
<proteinExistence type="predicted"/>
<name>A0A1N5TX50_9ARCH</name>
<evidence type="ECO:0000256" key="5">
    <source>
        <dbReference type="ARBA" id="ARBA00023136"/>
    </source>
</evidence>
<feature type="transmembrane region" description="Helical" evidence="6">
    <location>
        <begin position="229"/>
        <end position="251"/>
    </location>
</feature>
<accession>A0A1N5TX50</accession>
<dbReference type="GO" id="GO:0005886">
    <property type="term" value="C:plasma membrane"/>
    <property type="evidence" value="ECO:0007669"/>
    <property type="project" value="UniProtKB-SubCell"/>
</dbReference>
<keyword evidence="3 6" id="KW-0812">Transmembrane</keyword>
<gene>
    <name evidence="8" type="ORF">CSP5_0713</name>
</gene>
<evidence type="ECO:0000313" key="8">
    <source>
        <dbReference type="EMBL" id="SIM52706.1"/>
    </source>
</evidence>
<dbReference type="RefSeq" id="WP_148689628.1">
    <property type="nucleotide sequence ID" value="NZ_LT671858.1"/>
</dbReference>
<protein>
    <submittedName>
        <fullName evidence="8">Flagellar assembly protein J2</fullName>
    </submittedName>
</protein>
<dbReference type="EMBL" id="LT671858">
    <property type="protein sequence ID" value="SIM52706.1"/>
    <property type="molecule type" value="Genomic_DNA"/>
</dbReference>
<dbReference type="InterPro" id="IPR018076">
    <property type="entry name" value="T2SS_GspF_dom"/>
</dbReference>
<feature type="transmembrane region" description="Helical" evidence="6">
    <location>
        <begin position="185"/>
        <end position="209"/>
    </location>
</feature>
<dbReference type="InterPro" id="IPR056569">
    <property type="entry name" value="ArlJ-like"/>
</dbReference>
<feature type="transmembrane region" description="Helical" evidence="6">
    <location>
        <begin position="44"/>
        <end position="64"/>
    </location>
</feature>
<keyword evidence="8" id="KW-0969">Cilium</keyword>
<keyword evidence="2" id="KW-1003">Cell membrane</keyword>
<feature type="domain" description="Type II secretion system protein GspF" evidence="7">
    <location>
        <begin position="79"/>
        <end position="204"/>
    </location>
</feature>
<comment type="subcellular location">
    <subcellularLocation>
        <location evidence="1">Cell membrane</location>
        <topology evidence="1">Multi-pass membrane protein</topology>
    </subcellularLocation>
</comment>
<dbReference type="Proteomes" id="UP000195607">
    <property type="component" value="Chromosome I"/>
</dbReference>
<keyword evidence="4 6" id="KW-1133">Transmembrane helix</keyword>
<organism evidence="8 9">
    <name type="scientific">Cuniculiplasma divulgatum</name>
    <dbReference type="NCBI Taxonomy" id="1673428"/>
    <lineage>
        <taxon>Archaea</taxon>
        <taxon>Methanobacteriati</taxon>
        <taxon>Thermoplasmatota</taxon>
        <taxon>Thermoplasmata</taxon>
        <taxon>Thermoplasmatales</taxon>
        <taxon>Cuniculiplasmataceae</taxon>
        <taxon>Cuniculiplasma</taxon>
    </lineage>
</organism>
<sequence>MKGEIGGVELRYVALAGSVLTMFVLFFTGYFFKINDLNPLVHPLTLSSIAMVILFFPFGLADFARVKRIEEAERRLPDFLRDLAGHTNFGTPMSEAILRSAENKYGPLSIEIEHLAGMVKLGIPVETALNDFGKRLKSPSIIRVGKIIKKASESGSNTSDVISLVSSFTTQTYLMRESRFADMRSYSTTLATSFGVFLFVIVMLDTFFFPQIAGGGLSGGGVLNLASSSYGLIEKLFSAGVIVQSAASGLISGVFRDGRLTSGAMMSGILVLISIMVLAIIGVL</sequence>
<feature type="transmembrane region" description="Helical" evidence="6">
    <location>
        <begin position="263"/>
        <end position="283"/>
    </location>
</feature>
<dbReference type="AlphaFoldDB" id="A0A1N5TX50"/>
<evidence type="ECO:0000256" key="1">
    <source>
        <dbReference type="ARBA" id="ARBA00004651"/>
    </source>
</evidence>
<dbReference type="GeneID" id="41587991"/>
<evidence type="ECO:0000313" key="9">
    <source>
        <dbReference type="Proteomes" id="UP000195607"/>
    </source>
</evidence>
<evidence type="ECO:0000256" key="6">
    <source>
        <dbReference type="SAM" id="Phobius"/>
    </source>
</evidence>
<evidence type="ECO:0000259" key="7">
    <source>
        <dbReference type="Pfam" id="PF00482"/>
    </source>
</evidence>
<keyword evidence="5 6" id="KW-0472">Membrane</keyword>
<dbReference type="Pfam" id="PF00482">
    <property type="entry name" value="T2SSF"/>
    <property type="match status" value="1"/>
</dbReference>
<keyword evidence="8" id="KW-0282">Flagellum</keyword>